<feature type="transmembrane region" description="Helical" evidence="6">
    <location>
        <begin position="341"/>
        <end position="359"/>
    </location>
</feature>
<feature type="transmembrane region" description="Helical" evidence="6">
    <location>
        <begin position="135"/>
        <end position="155"/>
    </location>
</feature>
<evidence type="ECO:0000256" key="1">
    <source>
        <dbReference type="ARBA" id="ARBA00004127"/>
    </source>
</evidence>
<feature type="transmembrane region" description="Helical" evidence="6">
    <location>
        <begin position="214"/>
        <end position="234"/>
    </location>
</feature>
<feature type="transmembrane region" description="Helical" evidence="6">
    <location>
        <begin position="380"/>
        <end position="398"/>
    </location>
</feature>
<dbReference type="InterPro" id="IPR001750">
    <property type="entry name" value="ND/Mrp_TM"/>
</dbReference>
<dbReference type="PRINTS" id="PR01435">
    <property type="entry name" value="NPOXDRDTASE5"/>
</dbReference>
<evidence type="ECO:0000259" key="7">
    <source>
        <dbReference type="Pfam" id="PF00361"/>
    </source>
</evidence>
<dbReference type="GO" id="GO:0008137">
    <property type="term" value="F:NADH dehydrogenase (ubiquinone) activity"/>
    <property type="evidence" value="ECO:0007669"/>
    <property type="project" value="InterPro"/>
</dbReference>
<evidence type="ECO:0000259" key="8">
    <source>
        <dbReference type="Pfam" id="PF00662"/>
    </source>
</evidence>
<feature type="transmembrane region" description="Helical" evidence="6">
    <location>
        <begin position="284"/>
        <end position="306"/>
    </location>
</feature>
<comment type="subcellular location">
    <subcellularLocation>
        <location evidence="1">Endomembrane system</location>
        <topology evidence="1">Multi-pass membrane protein</topology>
    </subcellularLocation>
    <subcellularLocation>
        <location evidence="5">Membrane</location>
        <topology evidence="5">Multi-pass membrane protein</topology>
    </subcellularLocation>
</comment>
<evidence type="ECO:0000256" key="6">
    <source>
        <dbReference type="SAM" id="Phobius"/>
    </source>
</evidence>
<dbReference type="AlphaFoldDB" id="A0A5A8F0W0"/>
<feature type="domain" description="NADH-Ubiquinone oxidoreductase (complex I) chain 5 N-terminal" evidence="8">
    <location>
        <begin position="64"/>
        <end position="114"/>
    </location>
</feature>
<evidence type="ECO:0000256" key="3">
    <source>
        <dbReference type="ARBA" id="ARBA00022989"/>
    </source>
</evidence>
<feature type="transmembrane region" description="Helical" evidence="6">
    <location>
        <begin position="176"/>
        <end position="194"/>
    </location>
</feature>
<name>A0A5A8F0W0_9BACT</name>
<keyword evidence="2 5" id="KW-0812">Transmembrane</keyword>
<feature type="transmembrane region" description="Helical" evidence="6">
    <location>
        <begin position="512"/>
        <end position="533"/>
    </location>
</feature>
<feature type="transmembrane region" description="Helical" evidence="6">
    <location>
        <begin position="462"/>
        <end position="481"/>
    </location>
</feature>
<accession>A0A5A8F0W0</accession>
<dbReference type="Gene3D" id="1.20.5.2700">
    <property type="match status" value="1"/>
</dbReference>
<evidence type="ECO:0000313" key="9">
    <source>
        <dbReference type="EMBL" id="KAA0257708.1"/>
    </source>
</evidence>
<dbReference type="GO" id="GO:0048038">
    <property type="term" value="F:quinone binding"/>
    <property type="evidence" value="ECO:0007669"/>
    <property type="project" value="UniProtKB-KW"/>
</dbReference>
<proteinExistence type="predicted"/>
<feature type="domain" description="NADH:quinone oxidoreductase/Mrp antiporter transmembrane" evidence="7">
    <location>
        <begin position="131"/>
        <end position="430"/>
    </location>
</feature>
<gene>
    <name evidence="9" type="primary">nuoL</name>
    <name evidence="9" type="ORF">FHQ18_08170</name>
</gene>
<dbReference type="GO" id="GO:0042773">
    <property type="term" value="P:ATP synthesis coupled electron transport"/>
    <property type="evidence" value="ECO:0007669"/>
    <property type="project" value="InterPro"/>
</dbReference>
<feature type="transmembrane region" description="Helical" evidence="6">
    <location>
        <begin position="418"/>
        <end position="441"/>
    </location>
</feature>
<comment type="caution">
    <text evidence="9">The sequence shown here is derived from an EMBL/GenBank/DDBJ whole genome shotgun (WGS) entry which is preliminary data.</text>
</comment>
<evidence type="ECO:0000256" key="4">
    <source>
        <dbReference type="ARBA" id="ARBA00023136"/>
    </source>
</evidence>
<feature type="transmembrane region" description="Helical" evidence="6">
    <location>
        <begin position="617"/>
        <end position="634"/>
    </location>
</feature>
<dbReference type="GO" id="GO:0012505">
    <property type="term" value="C:endomembrane system"/>
    <property type="evidence" value="ECO:0007669"/>
    <property type="project" value="UniProtKB-SubCell"/>
</dbReference>
<dbReference type="NCBIfam" id="TIGR01974">
    <property type="entry name" value="NDH_I_L"/>
    <property type="match status" value="1"/>
</dbReference>
<reference evidence="9 10" key="1">
    <citation type="submission" date="2019-06" db="EMBL/GenBank/DDBJ databases">
        <title>Genomic insights into carbon and energy metabolism of Deferribacter autotrophicus revealed new metabolic traits in the phylum Deferribacteres.</title>
        <authorList>
            <person name="Slobodkin A.I."/>
            <person name="Slobodkina G.B."/>
            <person name="Allioux M."/>
            <person name="Alain K."/>
            <person name="Jebbar M."/>
            <person name="Shadrin V."/>
            <person name="Kublanov I.V."/>
            <person name="Toshchakov S.V."/>
            <person name="Bonch-Osmolovskaya E.A."/>
        </authorList>
    </citation>
    <scope>NUCLEOTIDE SEQUENCE [LARGE SCALE GENOMIC DNA]</scope>
    <source>
        <strain evidence="9 10">SL50</strain>
    </source>
</reference>
<dbReference type="EMBL" id="VFJB01000006">
    <property type="protein sequence ID" value="KAA0257708.1"/>
    <property type="molecule type" value="Genomic_DNA"/>
</dbReference>
<dbReference type="OrthoDB" id="9807568at2"/>
<dbReference type="GO" id="GO:0015990">
    <property type="term" value="P:electron transport coupled proton transport"/>
    <property type="evidence" value="ECO:0007669"/>
    <property type="project" value="TreeGrafter"/>
</dbReference>
<feature type="transmembrane region" description="Helical" evidence="6">
    <location>
        <begin position="255"/>
        <end position="272"/>
    </location>
</feature>
<evidence type="ECO:0000256" key="2">
    <source>
        <dbReference type="ARBA" id="ARBA00022692"/>
    </source>
</evidence>
<dbReference type="InterPro" id="IPR003945">
    <property type="entry name" value="NU5C-like"/>
</dbReference>
<feature type="transmembrane region" description="Helical" evidence="6">
    <location>
        <begin position="31"/>
        <end position="49"/>
    </location>
</feature>
<dbReference type="RefSeq" id="WP_149266681.1">
    <property type="nucleotide sequence ID" value="NZ_VFJB01000006.1"/>
</dbReference>
<organism evidence="9 10">
    <name type="scientific">Deferribacter autotrophicus</name>
    <dbReference type="NCBI Taxonomy" id="500465"/>
    <lineage>
        <taxon>Bacteria</taxon>
        <taxon>Pseudomonadati</taxon>
        <taxon>Deferribacterota</taxon>
        <taxon>Deferribacteres</taxon>
        <taxon>Deferribacterales</taxon>
        <taxon>Deferribacteraceae</taxon>
        <taxon>Deferribacter</taxon>
    </lineage>
</organism>
<dbReference type="NCBIfam" id="NF005141">
    <property type="entry name" value="PRK06590.1"/>
    <property type="match status" value="1"/>
</dbReference>
<dbReference type="PRINTS" id="PR01434">
    <property type="entry name" value="NADHDHGNASE5"/>
</dbReference>
<feature type="transmembrane region" description="Helical" evidence="6">
    <location>
        <begin position="84"/>
        <end position="103"/>
    </location>
</feature>
<dbReference type="PANTHER" id="PTHR42829:SF2">
    <property type="entry name" value="NADH-UBIQUINONE OXIDOREDUCTASE CHAIN 5"/>
    <property type="match status" value="1"/>
</dbReference>
<feature type="transmembrane region" description="Helical" evidence="6">
    <location>
        <begin position="313"/>
        <end position="335"/>
    </location>
</feature>
<keyword evidence="4 6" id="KW-0472">Membrane</keyword>
<keyword evidence="10" id="KW-1185">Reference proteome</keyword>
<dbReference type="GO" id="GO:0016020">
    <property type="term" value="C:membrane"/>
    <property type="evidence" value="ECO:0007669"/>
    <property type="project" value="UniProtKB-SubCell"/>
</dbReference>
<dbReference type="InterPro" id="IPR001516">
    <property type="entry name" value="Proton_antipo_N"/>
</dbReference>
<dbReference type="PANTHER" id="PTHR42829">
    <property type="entry name" value="NADH-UBIQUINONE OXIDOREDUCTASE CHAIN 5"/>
    <property type="match status" value="1"/>
</dbReference>
<evidence type="ECO:0000256" key="5">
    <source>
        <dbReference type="RuleBase" id="RU000320"/>
    </source>
</evidence>
<evidence type="ECO:0000313" key="10">
    <source>
        <dbReference type="Proteomes" id="UP000322876"/>
    </source>
</evidence>
<dbReference type="GO" id="GO:0003954">
    <property type="term" value="F:NADH dehydrogenase activity"/>
    <property type="evidence" value="ECO:0007669"/>
    <property type="project" value="TreeGrafter"/>
</dbReference>
<dbReference type="Proteomes" id="UP000322876">
    <property type="component" value="Unassembled WGS sequence"/>
</dbReference>
<dbReference type="Pfam" id="PF00361">
    <property type="entry name" value="Proton_antipo_M"/>
    <property type="match status" value="1"/>
</dbReference>
<dbReference type="InterPro" id="IPR018393">
    <property type="entry name" value="NADHpl_OxRdtase_5_subgr"/>
</dbReference>
<dbReference type="Pfam" id="PF00662">
    <property type="entry name" value="Proton_antipo_N"/>
    <property type="match status" value="1"/>
</dbReference>
<sequence>MIELGILIAPLAAFLINGIFGRLYIKRNAHYVAIAGVLVSLALAIMTFFKVAGGYRVDATVYEWVIAGKITIPFGILIDPLSSIMLIVVTFVSTMVHIYSIGYMHHDPGYWRFFTYLSMFTLSMLILVLGNNFLMLFVGWELVGLSSYALIGFWFHKKSAADASKKAFVVNRIGDFGFYIGLLLVIMTFKSLTYQDAFNYEIIEHVKNTTFNVFGLDLSLLDLMTFGLFCGAIGKSAQFPLHVWLPDAMEGPTPVSALIHAATMVTAGVYMVARCNPLFSEAHITSNIVVFVGAATALLGATIGLTQYDFKRVLAYSTVSQLGYMIMATGVGAYVAGIFHLFTHAFFKALLFLCSGSVMHAMQDELDIRKMGGLLNKMKITGYTFLIGCIAIAGIPPFAGFFSKDEILAMTFASGHKFAWFVGTVVAFMTAFYMFRLWWYVFVGQPRDKHLYDHAHESPWQMTFPLILLAIMSVLAGFFGFPPEHGFIHKFLEPVLVPEHFHIPHLSAGTSYGLMALSVVVAAAGIYVSYLYYVKMPELPAKTVKTFRPVHKFFYNKWYFDELYDVLFVQPIIMISKFLWKGFDANFIDFIVNAFGWVAQFLGRFFRIIQTGRIQTYIFTFVLGVILLLTIFYMV</sequence>
<protein>
    <submittedName>
        <fullName evidence="9">NADH-quinone oxidoreductase subunit L</fullName>
    </submittedName>
</protein>
<keyword evidence="3 6" id="KW-1133">Transmembrane helix</keyword>
<feature type="transmembrane region" description="Helical" evidence="6">
    <location>
        <begin position="110"/>
        <end position="129"/>
    </location>
</feature>